<organism evidence="10 11">
    <name type="scientific">Jatrophihabitans lederbergiae</name>
    <dbReference type="NCBI Taxonomy" id="3075547"/>
    <lineage>
        <taxon>Bacteria</taxon>
        <taxon>Bacillati</taxon>
        <taxon>Actinomycetota</taxon>
        <taxon>Actinomycetes</taxon>
        <taxon>Jatrophihabitantales</taxon>
        <taxon>Jatrophihabitantaceae</taxon>
        <taxon>Jatrophihabitans</taxon>
    </lineage>
</organism>
<dbReference type="InterPro" id="IPR050189">
    <property type="entry name" value="MFS_Efflux_Transporters"/>
</dbReference>
<feature type="transmembrane region" description="Helical" evidence="8">
    <location>
        <begin position="87"/>
        <end position="106"/>
    </location>
</feature>
<keyword evidence="7 8" id="KW-0472">Membrane</keyword>
<comment type="subcellular location">
    <subcellularLocation>
        <location evidence="1">Cell membrane</location>
        <topology evidence="1">Multi-pass membrane protein</topology>
    </subcellularLocation>
</comment>
<dbReference type="CDD" id="cd17320">
    <property type="entry name" value="MFS_MdfA_MDR_like"/>
    <property type="match status" value="1"/>
</dbReference>
<keyword evidence="3" id="KW-0813">Transport</keyword>
<protein>
    <submittedName>
        <fullName evidence="10">Multidrug effflux MFS transporter</fullName>
    </submittedName>
</protein>
<dbReference type="InterPro" id="IPR004812">
    <property type="entry name" value="Efflux_drug-R_Bcr/CmlA"/>
</dbReference>
<dbReference type="RefSeq" id="WP_311425385.1">
    <property type="nucleotide sequence ID" value="NZ_JAVREH010000080.1"/>
</dbReference>
<feature type="transmembrane region" description="Helical" evidence="8">
    <location>
        <begin position="290"/>
        <end position="310"/>
    </location>
</feature>
<evidence type="ECO:0000313" key="11">
    <source>
        <dbReference type="Proteomes" id="UP001183176"/>
    </source>
</evidence>
<dbReference type="EMBL" id="JAVREH010000080">
    <property type="protein sequence ID" value="MDT0264243.1"/>
    <property type="molecule type" value="Genomic_DNA"/>
</dbReference>
<gene>
    <name evidence="10" type="ORF">RM423_23015</name>
</gene>
<evidence type="ECO:0000259" key="9">
    <source>
        <dbReference type="PROSITE" id="PS50850"/>
    </source>
</evidence>
<dbReference type="InterPro" id="IPR036259">
    <property type="entry name" value="MFS_trans_sf"/>
</dbReference>
<dbReference type="PROSITE" id="PS50850">
    <property type="entry name" value="MFS"/>
    <property type="match status" value="1"/>
</dbReference>
<dbReference type="Gene3D" id="1.20.1720.10">
    <property type="entry name" value="Multidrug resistance protein D"/>
    <property type="match status" value="1"/>
</dbReference>
<feature type="transmembrane region" description="Helical" evidence="8">
    <location>
        <begin position="263"/>
        <end position="283"/>
    </location>
</feature>
<dbReference type="PANTHER" id="PTHR43124:SF3">
    <property type="entry name" value="CHLORAMPHENICOL EFFLUX PUMP RV0191"/>
    <property type="match status" value="1"/>
</dbReference>
<keyword evidence="4" id="KW-1003">Cell membrane</keyword>
<feature type="transmembrane region" description="Helical" evidence="8">
    <location>
        <begin position="379"/>
        <end position="401"/>
    </location>
</feature>
<comment type="caution">
    <text evidence="10">The sequence shown here is derived from an EMBL/GenBank/DDBJ whole genome shotgun (WGS) entry which is preliminary data.</text>
</comment>
<keyword evidence="6 8" id="KW-1133">Transmembrane helix</keyword>
<reference evidence="11" key="1">
    <citation type="submission" date="2023-07" db="EMBL/GenBank/DDBJ databases">
        <title>30 novel species of actinomycetes from the DSMZ collection.</title>
        <authorList>
            <person name="Nouioui I."/>
        </authorList>
    </citation>
    <scope>NUCLEOTIDE SEQUENCE [LARGE SCALE GENOMIC DNA]</scope>
    <source>
        <strain evidence="11">DSM 44399</strain>
    </source>
</reference>
<evidence type="ECO:0000256" key="3">
    <source>
        <dbReference type="ARBA" id="ARBA00022448"/>
    </source>
</evidence>
<evidence type="ECO:0000256" key="6">
    <source>
        <dbReference type="ARBA" id="ARBA00022989"/>
    </source>
</evidence>
<keyword evidence="11" id="KW-1185">Reference proteome</keyword>
<feature type="transmembrane region" description="Helical" evidence="8">
    <location>
        <begin position="16"/>
        <end position="36"/>
    </location>
</feature>
<feature type="transmembrane region" description="Helical" evidence="8">
    <location>
        <begin position="351"/>
        <end position="373"/>
    </location>
</feature>
<sequence>MTTQTRTAAEAGRSRASGVVVLLILGALVALGPLSIDAYVPGLPRLAADLGSTASTAQLTVTACLIGLAVGQLVAGPMSDALGRRGPLLAGVTVYTAAGLVCAIAPNIALLIVFRGVQGIGGAFALVIAYACVRDQYTGNAAARYFSLLLLVTGLAPILAPLLGAQILSLSGWRAIFLALAVVSGAVLIVCVGALPESLPRQSRQPGGLRATGSVYVRLLQDRSLLGYALTNAFVFAAMFAYISGSPFVLEDIHGLSPRQYSIVFAVNALGLVAAAQASGRLVHRVDARLLLGAGVVGSAAGGVALLIVVATNAGLWPLLVGFFIVVTSVGLVLPNAAALGLENHGANAGAAAALLGFGQYMLGGLAAPLAGIHASNGALPTAIVIAGLGLTALITLATLLRSTPNRQT</sequence>
<comment type="similarity">
    <text evidence="2">Belongs to the major facilitator superfamily. Bcr/CmlA family.</text>
</comment>
<evidence type="ECO:0000313" key="10">
    <source>
        <dbReference type="EMBL" id="MDT0264243.1"/>
    </source>
</evidence>
<evidence type="ECO:0000256" key="4">
    <source>
        <dbReference type="ARBA" id="ARBA00022475"/>
    </source>
</evidence>
<evidence type="ECO:0000256" key="1">
    <source>
        <dbReference type="ARBA" id="ARBA00004651"/>
    </source>
</evidence>
<keyword evidence="5 8" id="KW-0812">Transmembrane</keyword>
<dbReference type="Pfam" id="PF07690">
    <property type="entry name" value="MFS_1"/>
    <property type="match status" value="1"/>
</dbReference>
<dbReference type="InterPro" id="IPR011701">
    <property type="entry name" value="MFS"/>
</dbReference>
<dbReference type="NCBIfam" id="TIGR00710">
    <property type="entry name" value="efflux_Bcr_CflA"/>
    <property type="match status" value="1"/>
</dbReference>
<feature type="transmembrane region" description="Helical" evidence="8">
    <location>
        <begin position="316"/>
        <end position="339"/>
    </location>
</feature>
<dbReference type="SUPFAM" id="SSF103473">
    <property type="entry name" value="MFS general substrate transporter"/>
    <property type="match status" value="1"/>
</dbReference>
<feature type="transmembrane region" description="Helical" evidence="8">
    <location>
        <begin position="175"/>
        <end position="195"/>
    </location>
</feature>
<dbReference type="InterPro" id="IPR020846">
    <property type="entry name" value="MFS_dom"/>
</dbReference>
<feature type="transmembrane region" description="Helical" evidence="8">
    <location>
        <begin position="225"/>
        <end position="243"/>
    </location>
</feature>
<evidence type="ECO:0000256" key="7">
    <source>
        <dbReference type="ARBA" id="ARBA00023136"/>
    </source>
</evidence>
<feature type="transmembrane region" description="Helical" evidence="8">
    <location>
        <begin position="56"/>
        <end position="75"/>
    </location>
</feature>
<accession>A0ABU2JGY9</accession>
<dbReference type="PROSITE" id="PS00216">
    <property type="entry name" value="SUGAR_TRANSPORT_1"/>
    <property type="match status" value="1"/>
</dbReference>
<feature type="transmembrane region" description="Helical" evidence="8">
    <location>
        <begin position="145"/>
        <end position="169"/>
    </location>
</feature>
<name>A0ABU2JGY9_9ACTN</name>
<proteinExistence type="inferred from homology"/>
<feature type="domain" description="Major facilitator superfamily (MFS) profile" evidence="9">
    <location>
        <begin position="19"/>
        <end position="405"/>
    </location>
</feature>
<evidence type="ECO:0000256" key="5">
    <source>
        <dbReference type="ARBA" id="ARBA00022692"/>
    </source>
</evidence>
<evidence type="ECO:0000256" key="2">
    <source>
        <dbReference type="ARBA" id="ARBA00006236"/>
    </source>
</evidence>
<dbReference type="PANTHER" id="PTHR43124">
    <property type="entry name" value="PURINE EFFLUX PUMP PBUE"/>
    <property type="match status" value="1"/>
</dbReference>
<dbReference type="Proteomes" id="UP001183176">
    <property type="component" value="Unassembled WGS sequence"/>
</dbReference>
<feature type="transmembrane region" description="Helical" evidence="8">
    <location>
        <begin position="112"/>
        <end position="133"/>
    </location>
</feature>
<dbReference type="InterPro" id="IPR005829">
    <property type="entry name" value="Sugar_transporter_CS"/>
</dbReference>
<evidence type="ECO:0000256" key="8">
    <source>
        <dbReference type="SAM" id="Phobius"/>
    </source>
</evidence>